<keyword evidence="3" id="KW-0333">Golgi apparatus</keyword>
<name>A0A8C4UA27_FALTI</name>
<reference evidence="5" key="2">
    <citation type="submission" date="2025-09" db="UniProtKB">
        <authorList>
            <consortium name="Ensembl"/>
        </authorList>
    </citation>
    <scope>IDENTIFICATION</scope>
</reference>
<keyword evidence="3" id="KW-0931">ER-Golgi transport</keyword>
<dbReference type="PANTHER" id="PTHR10984">
    <property type="entry name" value="ENDOPLASMIC RETICULUM-GOLGI INTERMEDIATE COMPARTMENT PROTEIN"/>
    <property type="match status" value="1"/>
</dbReference>
<dbReference type="GO" id="GO:0006888">
    <property type="term" value="P:endoplasmic reticulum to Golgi vesicle-mediated transport"/>
    <property type="evidence" value="ECO:0007669"/>
    <property type="project" value="UniProtKB-UniRule"/>
</dbReference>
<dbReference type="GO" id="GO:0006890">
    <property type="term" value="P:retrograde vesicle-mediated transport, Golgi to endoplasmic reticulum"/>
    <property type="evidence" value="ECO:0007669"/>
    <property type="project" value="TreeGrafter"/>
</dbReference>
<dbReference type="Pfam" id="PF07970">
    <property type="entry name" value="COPIIcoated_ERV"/>
    <property type="match status" value="1"/>
</dbReference>
<keyword evidence="6" id="KW-1185">Reference proteome</keyword>
<comment type="subcellular location">
    <subcellularLocation>
        <location evidence="3">Endoplasmic reticulum membrane</location>
        <topology evidence="3">Multi-pass membrane protein</topology>
    </subcellularLocation>
    <subcellularLocation>
        <location evidence="3">Endoplasmic reticulum-Golgi intermediate compartment membrane</location>
        <topology evidence="3">Multi-pass membrane protein</topology>
    </subcellularLocation>
    <subcellularLocation>
        <location evidence="3">Golgi apparatus membrane</location>
        <topology evidence="3">Multi-pass membrane protein</topology>
    </subcellularLocation>
    <subcellularLocation>
        <location evidence="1">Golgi apparatus</location>
        <location evidence="1">cis-Golgi network membrane</location>
        <topology evidence="1">Multi-pass membrane protein</topology>
    </subcellularLocation>
</comment>
<dbReference type="OrthoDB" id="270930at2759"/>
<proteinExistence type="inferred from homology"/>
<evidence type="ECO:0000313" key="6">
    <source>
        <dbReference type="Proteomes" id="UP000694562"/>
    </source>
</evidence>
<evidence type="ECO:0000259" key="4">
    <source>
        <dbReference type="Pfam" id="PF07970"/>
    </source>
</evidence>
<organism evidence="5 6">
    <name type="scientific">Falco tinnunculus</name>
    <name type="common">Common kestrel</name>
    <dbReference type="NCBI Taxonomy" id="100819"/>
    <lineage>
        <taxon>Eukaryota</taxon>
        <taxon>Metazoa</taxon>
        <taxon>Chordata</taxon>
        <taxon>Craniata</taxon>
        <taxon>Vertebrata</taxon>
        <taxon>Euteleostomi</taxon>
        <taxon>Archelosauria</taxon>
        <taxon>Archosauria</taxon>
        <taxon>Dinosauria</taxon>
        <taxon>Saurischia</taxon>
        <taxon>Theropoda</taxon>
        <taxon>Coelurosauria</taxon>
        <taxon>Aves</taxon>
        <taxon>Neognathae</taxon>
        <taxon>Neoaves</taxon>
        <taxon>Telluraves</taxon>
        <taxon>Australaves</taxon>
        <taxon>Falconiformes</taxon>
        <taxon>Falconidae</taxon>
        <taxon>Falco</taxon>
    </lineage>
</organism>
<dbReference type="GO" id="GO:0005789">
    <property type="term" value="C:endoplasmic reticulum membrane"/>
    <property type="evidence" value="ECO:0007669"/>
    <property type="project" value="UniProtKB-SubCell"/>
</dbReference>
<dbReference type="InterPro" id="IPR012936">
    <property type="entry name" value="Erv_C"/>
</dbReference>
<dbReference type="AlphaFoldDB" id="A0A8C4UA27"/>
<dbReference type="GO" id="GO:0030134">
    <property type="term" value="C:COPII-coated ER to Golgi transport vesicle"/>
    <property type="evidence" value="ECO:0007669"/>
    <property type="project" value="TreeGrafter"/>
</dbReference>
<keyword evidence="3" id="KW-0813">Transport</keyword>
<protein>
    <recommendedName>
        <fullName evidence="3">Endoplasmic reticulum-Golgi intermediate compartment protein</fullName>
    </recommendedName>
</protein>
<keyword evidence="3" id="KW-0256">Endoplasmic reticulum</keyword>
<dbReference type="OMA" id="CCHPINL"/>
<feature type="domain" description="Endoplasmic reticulum vesicle transporter C-terminal" evidence="4">
    <location>
        <begin position="15"/>
        <end position="116"/>
    </location>
</feature>
<sequence length="142" mass="16185">MSLLRCLCFCRCYNTCWAFKNLDSIKQCKREGFSHKMQEQKNEGCQVHRFLEGSKVAGNFHFALGKSFQQSHVHVHDLQSFELDNINMTHYIKHLSFRRDSPGIVNPLDGTDVTAHQGKNLCENVLNLTHLPSICSGQCGET</sequence>
<accession>A0A8C4UA27</accession>
<evidence type="ECO:0000256" key="1">
    <source>
        <dbReference type="ARBA" id="ARBA00004257"/>
    </source>
</evidence>
<dbReference type="GO" id="GO:0000139">
    <property type="term" value="C:Golgi membrane"/>
    <property type="evidence" value="ECO:0007669"/>
    <property type="project" value="UniProtKB-SubCell"/>
</dbReference>
<evidence type="ECO:0000313" key="5">
    <source>
        <dbReference type="Ensembl" id="ENSFTIP00000009534.1"/>
    </source>
</evidence>
<comment type="similarity">
    <text evidence="2 3">Belongs to the ERGIC family.</text>
</comment>
<evidence type="ECO:0000256" key="2">
    <source>
        <dbReference type="ARBA" id="ARBA00005648"/>
    </source>
</evidence>
<dbReference type="Ensembl" id="ENSFTIT00000009965.1">
    <property type="protein sequence ID" value="ENSFTIP00000009534.1"/>
    <property type="gene ID" value="ENSFTIG00000006432.1"/>
</dbReference>
<dbReference type="Proteomes" id="UP000694562">
    <property type="component" value="Unplaced"/>
</dbReference>
<dbReference type="PANTHER" id="PTHR10984:SF25">
    <property type="entry name" value="ENDOPLASMIC RETICULUM-GOLGI INTERMEDIATE COMPARTMENT PROTEIN 3"/>
    <property type="match status" value="1"/>
</dbReference>
<reference evidence="5" key="1">
    <citation type="submission" date="2025-08" db="UniProtKB">
        <authorList>
            <consortium name="Ensembl"/>
        </authorList>
    </citation>
    <scope>IDENTIFICATION</scope>
</reference>
<dbReference type="InterPro" id="IPR045888">
    <property type="entry name" value="Erv"/>
</dbReference>
<comment type="function">
    <text evidence="3">Plays a role in transport between endoplasmic reticulum and Golgi.</text>
</comment>
<evidence type="ECO:0000256" key="3">
    <source>
        <dbReference type="RuleBase" id="RU369013"/>
    </source>
</evidence>
<dbReference type="GO" id="GO:0033116">
    <property type="term" value="C:endoplasmic reticulum-Golgi intermediate compartment membrane"/>
    <property type="evidence" value="ECO:0007669"/>
    <property type="project" value="UniProtKB-SubCell"/>
</dbReference>